<keyword evidence="4 11" id="KW-0808">Transferase</keyword>
<dbReference type="STRING" id="29655.A0A0K9P7X5"/>
<evidence type="ECO:0000313" key="13">
    <source>
        <dbReference type="EMBL" id="KMZ64357.1"/>
    </source>
</evidence>
<keyword evidence="7 11" id="KW-1133">Transmembrane helix</keyword>
<evidence type="ECO:0000256" key="4">
    <source>
        <dbReference type="ARBA" id="ARBA00022679"/>
    </source>
</evidence>
<evidence type="ECO:0000256" key="2">
    <source>
        <dbReference type="ARBA" id="ARBA00008361"/>
    </source>
</evidence>
<feature type="region of interest" description="Disordered" evidence="12">
    <location>
        <begin position="141"/>
        <end position="204"/>
    </location>
</feature>
<comment type="caution">
    <text evidence="13">The sequence shown here is derived from an EMBL/GenBank/DDBJ whole genome shotgun (WGS) entry which is preliminary data.</text>
</comment>
<evidence type="ECO:0000256" key="3">
    <source>
        <dbReference type="ARBA" id="ARBA00022603"/>
    </source>
</evidence>
<evidence type="ECO:0000256" key="6">
    <source>
        <dbReference type="ARBA" id="ARBA00022968"/>
    </source>
</evidence>
<dbReference type="InterPro" id="IPR029063">
    <property type="entry name" value="SAM-dependent_MTases_sf"/>
</dbReference>
<dbReference type="PANTHER" id="PTHR10108:SF1172">
    <property type="entry name" value="PMT26-LIKE PROTEIN, PUTATIVE-RELATED"/>
    <property type="match status" value="1"/>
</dbReference>
<dbReference type="GO" id="GO:0012505">
    <property type="term" value="C:endomembrane system"/>
    <property type="evidence" value="ECO:0007669"/>
    <property type="project" value="UniProtKB-SubCell"/>
</dbReference>
<evidence type="ECO:0000256" key="5">
    <source>
        <dbReference type="ARBA" id="ARBA00022692"/>
    </source>
</evidence>
<keyword evidence="3 11" id="KW-0489">Methyltransferase</keyword>
<evidence type="ECO:0000256" key="12">
    <source>
        <dbReference type="SAM" id="MobiDB-lite"/>
    </source>
</evidence>
<feature type="transmembrane region" description="Helical" evidence="11">
    <location>
        <begin position="21"/>
        <end position="44"/>
    </location>
</feature>
<keyword evidence="6 11" id="KW-0735">Signal-anchor</keyword>
<reference evidence="14" key="1">
    <citation type="journal article" date="2016" name="Nature">
        <title>The genome of the seagrass Zostera marina reveals angiosperm adaptation to the sea.</title>
        <authorList>
            <person name="Olsen J.L."/>
            <person name="Rouze P."/>
            <person name="Verhelst B."/>
            <person name="Lin Y.-C."/>
            <person name="Bayer T."/>
            <person name="Collen J."/>
            <person name="Dattolo E."/>
            <person name="De Paoli E."/>
            <person name="Dittami S."/>
            <person name="Maumus F."/>
            <person name="Michel G."/>
            <person name="Kersting A."/>
            <person name="Lauritano C."/>
            <person name="Lohaus R."/>
            <person name="Toepel M."/>
            <person name="Tonon T."/>
            <person name="Vanneste K."/>
            <person name="Amirebrahimi M."/>
            <person name="Brakel J."/>
            <person name="Bostroem C."/>
            <person name="Chovatia M."/>
            <person name="Grimwood J."/>
            <person name="Jenkins J.W."/>
            <person name="Jueterbock A."/>
            <person name="Mraz A."/>
            <person name="Stam W.T."/>
            <person name="Tice H."/>
            <person name="Bornberg-Bauer E."/>
            <person name="Green P.J."/>
            <person name="Pearson G.A."/>
            <person name="Procaccini G."/>
            <person name="Duarte C.M."/>
            <person name="Schmutz J."/>
            <person name="Reusch T.B.H."/>
            <person name="Van de Peer Y."/>
        </authorList>
    </citation>
    <scope>NUCLEOTIDE SEQUENCE [LARGE SCALE GENOMIC DNA]</scope>
    <source>
        <strain evidence="14">cv. Finnish</strain>
    </source>
</reference>
<feature type="compositionally biased region" description="Basic and acidic residues" evidence="12">
    <location>
        <begin position="141"/>
        <end position="156"/>
    </location>
</feature>
<dbReference type="InterPro" id="IPR004159">
    <property type="entry name" value="Put_SAM_MeTrfase"/>
</dbReference>
<dbReference type="EC" id="2.1.1.-" evidence="11"/>
<feature type="compositionally biased region" description="Polar residues" evidence="12">
    <location>
        <begin position="157"/>
        <end position="188"/>
    </location>
</feature>
<keyword evidence="8 11" id="KW-0472">Membrane</keyword>
<name>A0A0K9P7X5_ZOSMR</name>
<dbReference type="FunFam" id="3.40.50.150:FF:000084">
    <property type="entry name" value="probable methyltransferase PMT23"/>
    <property type="match status" value="1"/>
</dbReference>
<comment type="subcellular location">
    <subcellularLocation>
        <location evidence="10">Endomembrane system</location>
        <topology evidence="10">Single-pass membrane protein</topology>
    </subcellularLocation>
    <subcellularLocation>
        <location evidence="1 11">Membrane</location>
        <topology evidence="1 11">Single-pass type II membrane protein</topology>
    </subcellularLocation>
</comment>
<keyword evidence="14" id="KW-1185">Reference proteome</keyword>
<dbReference type="Pfam" id="PF03141">
    <property type="entry name" value="Methyltransf_29"/>
    <property type="match status" value="1"/>
</dbReference>
<comment type="similarity">
    <text evidence="2 11">Belongs to the methyltransferase superfamily.</text>
</comment>
<feature type="region of interest" description="Disordered" evidence="12">
    <location>
        <begin position="66"/>
        <end position="109"/>
    </location>
</feature>
<dbReference type="EMBL" id="LFYR01001161">
    <property type="protein sequence ID" value="KMZ64357.1"/>
    <property type="molecule type" value="Genomic_DNA"/>
</dbReference>
<dbReference type="OMA" id="QNKPPMC"/>
<dbReference type="GO" id="GO:0032259">
    <property type="term" value="P:methylation"/>
    <property type="evidence" value="ECO:0007669"/>
    <property type="project" value="UniProtKB-KW"/>
</dbReference>
<sequence length="736" mass="83754">MGIGKKSRMDGKRSSKAYYSTAVFTVFLAVCLFGVWMITSSVVVPDNMSTSDSESNSDNRKDFFMNEKQVEDSDDDVVSFEDSGKKEQEFMEPLKIPSDSSENSSDEKGDVELDIPEQLQNHDTETSEVEESEKIVKAIEQTQTKEEEQIPLKSTDEQNSSGDFPDVSQSELLNETDTQSGSWSTQASESKKEKEILKPSNKNTEHSWKLCNSSAGIDYIPCLDNTYAINSLKTTKHYEHRERHCPEEGPTCLVPIPDGYKQSVKWPDSRDKIWYANVPHKSLAEVKGHQNWVKVTGEYLTFPGGGTQFKNGALHYIDFIQESLPDVAWGKQTRVILDVGCGVASFGGFLFERDVLAMSFAPKDEHEAQVQFALERGIPAISAVMGTTRLPFPGRVFDAIHCARCRVPWHIEGGMLLLELNRLLRPGGYFIWSATPIYQDLPVDVEIWKAMSQLTKSICWDMISMTKDPVNGIGVAIFRKPQTNDCYDKRIENDPPLCHESDDPNAAWKVPLQACLHRVPVESTERGSKWPEKWPERLETIPYWFNSSQVGIYGKPAPQDFEDDYKHWKHVVNKSYLTGLEMDWSAVRNVMDMRSVYGGFAATMRDMNIWVLNVVSINSPDTLPIIYERGLFGIYHNWCESFSSYPRTYDLLHADHLFSNVKQRCKTLSIMSEVDRLLRPTGSFIVRDTINMIREVEIMATSMHWKVQLSYSKGEEGLLCVQKTMWRPQEVDDATM</sequence>
<proteinExistence type="inferred from homology"/>
<evidence type="ECO:0000313" key="14">
    <source>
        <dbReference type="Proteomes" id="UP000036987"/>
    </source>
</evidence>
<keyword evidence="9 11" id="KW-0325">Glycoprotein</keyword>
<evidence type="ECO:0000256" key="10">
    <source>
        <dbReference type="ARBA" id="ARBA00037847"/>
    </source>
</evidence>
<feature type="compositionally biased region" description="Basic and acidic residues" evidence="12">
    <location>
        <begin position="189"/>
        <end position="204"/>
    </location>
</feature>
<accession>A0A0K9P7X5</accession>
<organism evidence="13 14">
    <name type="scientific">Zostera marina</name>
    <name type="common">Eelgrass</name>
    <dbReference type="NCBI Taxonomy" id="29655"/>
    <lineage>
        <taxon>Eukaryota</taxon>
        <taxon>Viridiplantae</taxon>
        <taxon>Streptophyta</taxon>
        <taxon>Embryophyta</taxon>
        <taxon>Tracheophyta</taxon>
        <taxon>Spermatophyta</taxon>
        <taxon>Magnoliopsida</taxon>
        <taxon>Liliopsida</taxon>
        <taxon>Zosteraceae</taxon>
        <taxon>Zostera</taxon>
    </lineage>
</organism>
<dbReference type="GO" id="GO:0008168">
    <property type="term" value="F:methyltransferase activity"/>
    <property type="evidence" value="ECO:0007669"/>
    <property type="project" value="UniProtKB-UniRule"/>
</dbReference>
<gene>
    <name evidence="13" type="ORF">ZOSMA_373G00050</name>
</gene>
<dbReference type="Proteomes" id="UP000036987">
    <property type="component" value="Unassembled WGS sequence"/>
</dbReference>
<dbReference type="GO" id="GO:0016020">
    <property type="term" value="C:membrane"/>
    <property type="evidence" value="ECO:0007669"/>
    <property type="project" value="UniProtKB-SubCell"/>
</dbReference>
<dbReference type="AlphaFoldDB" id="A0A0K9P7X5"/>
<protein>
    <recommendedName>
        <fullName evidence="11">Methyltransferase</fullName>
        <ecNumber evidence="11">2.1.1.-</ecNumber>
    </recommendedName>
</protein>
<evidence type="ECO:0000256" key="1">
    <source>
        <dbReference type="ARBA" id="ARBA00004606"/>
    </source>
</evidence>
<dbReference type="OrthoDB" id="2013972at2759"/>
<evidence type="ECO:0000256" key="8">
    <source>
        <dbReference type="ARBA" id="ARBA00023136"/>
    </source>
</evidence>
<evidence type="ECO:0000256" key="9">
    <source>
        <dbReference type="ARBA" id="ARBA00023180"/>
    </source>
</evidence>
<dbReference type="SUPFAM" id="SSF53335">
    <property type="entry name" value="S-adenosyl-L-methionine-dependent methyltransferases"/>
    <property type="match status" value="2"/>
</dbReference>
<dbReference type="Gene3D" id="3.40.50.150">
    <property type="entry name" value="Vaccinia Virus protein VP39"/>
    <property type="match status" value="1"/>
</dbReference>
<evidence type="ECO:0000256" key="11">
    <source>
        <dbReference type="RuleBase" id="RU366043"/>
    </source>
</evidence>
<keyword evidence="5 11" id="KW-0812">Transmembrane</keyword>
<dbReference type="PANTHER" id="PTHR10108">
    <property type="entry name" value="SAM-DEPENDENT METHYLTRANSFERASE"/>
    <property type="match status" value="1"/>
</dbReference>
<dbReference type="GO" id="GO:0005737">
    <property type="term" value="C:cytoplasm"/>
    <property type="evidence" value="ECO:0000318"/>
    <property type="project" value="GO_Central"/>
</dbReference>
<evidence type="ECO:0000256" key="7">
    <source>
        <dbReference type="ARBA" id="ARBA00022989"/>
    </source>
</evidence>